<accession>A0A5N5D1B5</accession>
<comment type="similarity">
    <text evidence="2">Belongs to the tyrosinase family.</text>
</comment>
<keyword evidence="5" id="KW-0560">Oxidoreductase</keyword>
<keyword evidence="6" id="KW-0186">Copper</keyword>
<comment type="catalytic activity">
    <reaction evidence="10">
        <text>L-tyrosine + O2 = L-dopaquinone + H2O</text>
        <dbReference type="Rhea" id="RHEA:18117"/>
        <dbReference type="ChEBI" id="CHEBI:15377"/>
        <dbReference type="ChEBI" id="CHEBI:15379"/>
        <dbReference type="ChEBI" id="CHEBI:57924"/>
        <dbReference type="ChEBI" id="CHEBI:58315"/>
        <dbReference type="EC" id="1.14.18.1"/>
    </reaction>
</comment>
<evidence type="ECO:0000256" key="5">
    <source>
        <dbReference type="ARBA" id="ARBA00023002"/>
    </source>
</evidence>
<dbReference type="Proteomes" id="UP000325902">
    <property type="component" value="Unassembled WGS sequence"/>
</dbReference>
<dbReference type="GO" id="GO:0042438">
    <property type="term" value="P:melanin biosynthetic process"/>
    <property type="evidence" value="ECO:0007669"/>
    <property type="project" value="UniProtKB-KW"/>
</dbReference>
<evidence type="ECO:0000256" key="10">
    <source>
        <dbReference type="ARBA" id="ARBA00048881"/>
    </source>
</evidence>
<dbReference type="InterPro" id="IPR050316">
    <property type="entry name" value="Tyrosinase/Hemocyanin"/>
</dbReference>
<comment type="catalytic activity">
    <reaction evidence="9">
        <text>2 L-dopa + O2 = 2 L-dopaquinone + 2 H2O</text>
        <dbReference type="Rhea" id="RHEA:34287"/>
        <dbReference type="ChEBI" id="CHEBI:15377"/>
        <dbReference type="ChEBI" id="CHEBI:15379"/>
        <dbReference type="ChEBI" id="CHEBI:57504"/>
        <dbReference type="ChEBI" id="CHEBI:57924"/>
        <dbReference type="EC" id="1.14.18.1"/>
    </reaction>
</comment>
<evidence type="ECO:0000256" key="2">
    <source>
        <dbReference type="ARBA" id="ARBA00009928"/>
    </source>
</evidence>
<dbReference type="GO" id="GO:0004503">
    <property type="term" value="F:tyrosinase activity"/>
    <property type="evidence" value="ECO:0007669"/>
    <property type="project" value="UniProtKB-EC"/>
</dbReference>
<evidence type="ECO:0000313" key="14">
    <source>
        <dbReference type="Proteomes" id="UP000325902"/>
    </source>
</evidence>
<reference evidence="13 14" key="1">
    <citation type="journal article" date="2019" name="Sci. Rep.">
        <title>A multi-omics analysis of the grapevine pathogen Lasiodiplodia theobromae reveals that temperature affects the expression of virulence- and pathogenicity-related genes.</title>
        <authorList>
            <person name="Felix C."/>
            <person name="Meneses R."/>
            <person name="Goncalves M.F.M."/>
            <person name="Tilleman L."/>
            <person name="Duarte A.S."/>
            <person name="Jorrin-Novo J.V."/>
            <person name="Van de Peer Y."/>
            <person name="Deforce D."/>
            <person name="Van Nieuwerburgh F."/>
            <person name="Esteves A.C."/>
            <person name="Alves A."/>
        </authorList>
    </citation>
    <scope>NUCLEOTIDE SEQUENCE [LARGE SCALE GENOMIC DNA]</scope>
    <source>
        <strain evidence="13 14">LA-SOL3</strain>
    </source>
</reference>
<keyword evidence="14" id="KW-1185">Reference proteome</keyword>
<dbReference type="Gene3D" id="2.60.310.20">
    <property type="match status" value="1"/>
</dbReference>
<organism evidence="13 14">
    <name type="scientific">Lasiodiplodia theobromae</name>
    <dbReference type="NCBI Taxonomy" id="45133"/>
    <lineage>
        <taxon>Eukaryota</taxon>
        <taxon>Fungi</taxon>
        <taxon>Dikarya</taxon>
        <taxon>Ascomycota</taxon>
        <taxon>Pezizomycotina</taxon>
        <taxon>Dothideomycetes</taxon>
        <taxon>Dothideomycetes incertae sedis</taxon>
        <taxon>Botryosphaeriales</taxon>
        <taxon>Botryosphaeriaceae</taxon>
        <taxon>Lasiodiplodia</taxon>
    </lineage>
</organism>
<evidence type="ECO:0000256" key="7">
    <source>
        <dbReference type="ARBA" id="ARBA00023033"/>
    </source>
</evidence>
<keyword evidence="7" id="KW-0503">Monooxygenase</keyword>
<dbReference type="InterPro" id="IPR002227">
    <property type="entry name" value="Tyrosinase_Cu-bd"/>
</dbReference>
<dbReference type="Pfam" id="PF00264">
    <property type="entry name" value="Tyrosinase"/>
    <property type="match status" value="1"/>
</dbReference>
<evidence type="ECO:0000256" key="3">
    <source>
        <dbReference type="ARBA" id="ARBA00011906"/>
    </source>
</evidence>
<dbReference type="AlphaFoldDB" id="A0A5N5D1B5"/>
<evidence type="ECO:0000256" key="8">
    <source>
        <dbReference type="ARBA" id="ARBA00023101"/>
    </source>
</evidence>
<feature type="region of interest" description="Disordered" evidence="11">
    <location>
        <begin position="1"/>
        <end position="45"/>
    </location>
</feature>
<dbReference type="PANTHER" id="PTHR11474">
    <property type="entry name" value="TYROSINASE FAMILY MEMBER"/>
    <property type="match status" value="1"/>
</dbReference>
<evidence type="ECO:0000256" key="1">
    <source>
        <dbReference type="ARBA" id="ARBA00001973"/>
    </source>
</evidence>
<dbReference type="InterPro" id="IPR008922">
    <property type="entry name" value="Di-copper_centre_dom_sf"/>
</dbReference>
<proteinExistence type="inferred from homology"/>
<dbReference type="Pfam" id="PF18132">
    <property type="entry name" value="Tyrosinase_C"/>
    <property type="match status" value="1"/>
</dbReference>
<dbReference type="EC" id="1.14.18.1" evidence="3"/>
<comment type="caution">
    <text evidence="13">The sequence shown here is derived from an EMBL/GenBank/DDBJ whole genome shotgun (WGS) entry which is preliminary data.</text>
</comment>
<dbReference type="PANTHER" id="PTHR11474:SF76">
    <property type="entry name" value="SHKT DOMAIN-CONTAINING PROTEIN"/>
    <property type="match status" value="1"/>
</dbReference>
<evidence type="ECO:0000256" key="9">
    <source>
        <dbReference type="ARBA" id="ARBA00048233"/>
    </source>
</evidence>
<sequence>MSSQTSSVGRDGLANGPSNGRRSGNGDADPNGYEPVVPVQLEGPGIPPRRNVDSWLQEAQNGGAAALELSLFIRAMTKFQNLGVRDQLSYFRIAGIHGFPPNVSWNMERDPIPRNDPQMDEKIEAGEGGFYCMHNKYRFGTWHRVYMILFERRISDLMKEEVKAMKIENDQDRSAWQAAANRWRLPYWDWAATERLPELVCNKDITIVTSWNGGTGTPGTTSMSNPMYRFQMPGGKPMGDESYGDYRIDPSDGLPFDLCVAHQDMRLLNPSYNASWEQFISTKYKGQPDDPKEYMSLEAIHNNIHDWTGGDDGTKAGGGGHMASIPVAAFDPVFILHHSNVDRIMYLWQIIPENRDKWFNNAQGDEDDDAAAPLLPFRTPECPVDFYDSNMVRSLKNLNYTYDDVVGQAPDATLPSDRLHDALPNESELAEHINGLYGVHLPAISAPRGGEHPEAAKVDFIVNVIYNRYALSGLRYAIRVFLGEHCVGAIHTFSTSIKDADGSTRCPQCEKQSDKKILSRAQVPILRAVRHRVPPTPGENADAYTKRVDEYLKENLRWVAMLDSGAQIPKAALPDVQVTVLAGRFQARGADDEWVRFGGHVPLPGATAKVRE</sequence>
<keyword evidence="8" id="KW-0470">Melanin biosynthesis</keyword>
<dbReference type="Gene3D" id="1.10.1280.10">
    <property type="entry name" value="Di-copper center containing domain from catechol oxidase"/>
    <property type="match status" value="2"/>
</dbReference>
<evidence type="ECO:0000256" key="11">
    <source>
        <dbReference type="SAM" id="MobiDB-lite"/>
    </source>
</evidence>
<keyword evidence="4" id="KW-0479">Metal-binding</keyword>
<dbReference type="GO" id="GO:0046872">
    <property type="term" value="F:metal ion binding"/>
    <property type="evidence" value="ECO:0007669"/>
    <property type="project" value="UniProtKB-KW"/>
</dbReference>
<protein>
    <recommendedName>
        <fullName evidence="3">tyrosinase</fullName>
        <ecNumber evidence="3">1.14.18.1</ecNumber>
    </recommendedName>
</protein>
<dbReference type="PROSITE" id="PS00498">
    <property type="entry name" value="TYROSINASE_2"/>
    <property type="match status" value="1"/>
</dbReference>
<dbReference type="OrthoDB" id="6132182at2759"/>
<dbReference type="InterPro" id="IPR041640">
    <property type="entry name" value="Tyrosinase_C"/>
</dbReference>
<evidence type="ECO:0000256" key="4">
    <source>
        <dbReference type="ARBA" id="ARBA00022723"/>
    </source>
</evidence>
<dbReference type="PRINTS" id="PR00092">
    <property type="entry name" value="TYROSINASE"/>
</dbReference>
<gene>
    <name evidence="13" type="primary">tyr1_0</name>
    <name evidence="13" type="ORF">DBV05_g9890</name>
</gene>
<evidence type="ECO:0000259" key="12">
    <source>
        <dbReference type="PROSITE" id="PS00498"/>
    </source>
</evidence>
<name>A0A5N5D1B5_9PEZI</name>
<comment type="cofactor">
    <cofactor evidence="1">
        <name>Cu(2+)</name>
        <dbReference type="ChEBI" id="CHEBI:29036"/>
    </cofactor>
</comment>
<dbReference type="EMBL" id="VCHE01000101">
    <property type="protein sequence ID" value="KAB2571458.1"/>
    <property type="molecule type" value="Genomic_DNA"/>
</dbReference>
<evidence type="ECO:0000256" key="6">
    <source>
        <dbReference type="ARBA" id="ARBA00023008"/>
    </source>
</evidence>
<dbReference type="SUPFAM" id="SSF48056">
    <property type="entry name" value="Di-copper centre-containing domain"/>
    <property type="match status" value="1"/>
</dbReference>
<feature type="domain" description="Tyrosinase copper-binding" evidence="12">
    <location>
        <begin position="331"/>
        <end position="342"/>
    </location>
</feature>
<feature type="compositionally biased region" description="Low complexity" evidence="11">
    <location>
        <begin position="15"/>
        <end position="26"/>
    </location>
</feature>
<evidence type="ECO:0000313" key="13">
    <source>
        <dbReference type="EMBL" id="KAB2571458.1"/>
    </source>
</evidence>